<comment type="caution">
    <text evidence="2">The sequence shown here is derived from an EMBL/GenBank/DDBJ whole genome shotgun (WGS) entry which is preliminary data.</text>
</comment>
<organism evidence="2 3">
    <name type="scientific">Apiotrichum porosum</name>
    <dbReference type="NCBI Taxonomy" id="105984"/>
    <lineage>
        <taxon>Eukaryota</taxon>
        <taxon>Fungi</taxon>
        <taxon>Dikarya</taxon>
        <taxon>Basidiomycota</taxon>
        <taxon>Agaricomycotina</taxon>
        <taxon>Tremellomycetes</taxon>
        <taxon>Trichosporonales</taxon>
        <taxon>Trichosporonaceae</taxon>
        <taxon>Apiotrichum</taxon>
    </lineage>
</organism>
<dbReference type="GeneID" id="39589625"/>
<dbReference type="AlphaFoldDB" id="A0A427Y6U5"/>
<feature type="region of interest" description="Disordered" evidence="1">
    <location>
        <begin position="1"/>
        <end position="28"/>
    </location>
</feature>
<proteinExistence type="predicted"/>
<protein>
    <submittedName>
        <fullName evidence="2">Uncharacterized protein</fullName>
    </submittedName>
</protein>
<keyword evidence="3" id="KW-1185">Reference proteome</keyword>
<dbReference type="RefSeq" id="XP_028479593.1">
    <property type="nucleotide sequence ID" value="XM_028620621.1"/>
</dbReference>
<evidence type="ECO:0000313" key="3">
    <source>
        <dbReference type="Proteomes" id="UP000279236"/>
    </source>
</evidence>
<gene>
    <name evidence="2" type="ORF">EHS24_005082</name>
</gene>
<sequence>MPPKRSLPSPRPSPARGGSNKRNKTEPDPAIVNLVGEWFLNFALHNEEAFKKELHAQHGYDGRNVAPIIKAALKAIVSAEQVEMAYRNKPANLAKQQARAAKKASTHPN</sequence>
<accession>A0A427Y6U5</accession>
<feature type="compositionally biased region" description="Pro residues" evidence="1">
    <location>
        <begin position="1"/>
        <end position="13"/>
    </location>
</feature>
<evidence type="ECO:0000313" key="2">
    <source>
        <dbReference type="EMBL" id="RSH86808.1"/>
    </source>
</evidence>
<dbReference type="Proteomes" id="UP000279236">
    <property type="component" value="Unassembled WGS sequence"/>
</dbReference>
<name>A0A427Y6U5_9TREE</name>
<dbReference type="EMBL" id="RSCE01000002">
    <property type="protein sequence ID" value="RSH86808.1"/>
    <property type="molecule type" value="Genomic_DNA"/>
</dbReference>
<evidence type="ECO:0000256" key="1">
    <source>
        <dbReference type="SAM" id="MobiDB-lite"/>
    </source>
</evidence>
<reference evidence="2 3" key="1">
    <citation type="submission" date="2018-11" db="EMBL/GenBank/DDBJ databases">
        <title>Genome sequence of Apiotrichum porosum DSM 27194.</title>
        <authorList>
            <person name="Aliyu H."/>
            <person name="Gorte O."/>
            <person name="Ochsenreither K."/>
        </authorList>
    </citation>
    <scope>NUCLEOTIDE SEQUENCE [LARGE SCALE GENOMIC DNA]</scope>
    <source>
        <strain evidence="2 3">DSM 27194</strain>
    </source>
</reference>